<feature type="binding site" evidence="18">
    <location>
        <position position="77"/>
    </location>
    <ligand>
        <name>UDP-N-acetyl-alpha-D-glucosamine</name>
        <dbReference type="ChEBI" id="CHEBI:57705"/>
    </ligand>
</feature>
<feature type="binding site" evidence="18">
    <location>
        <begin position="104"/>
        <end position="106"/>
    </location>
    <ligand>
        <name>UDP-N-acetyl-alpha-D-glucosamine</name>
        <dbReference type="ChEBI" id="CHEBI:57705"/>
    </ligand>
</feature>
<dbReference type="Pfam" id="PF25087">
    <property type="entry name" value="GMPPB_C"/>
    <property type="match status" value="1"/>
</dbReference>
<evidence type="ECO:0000259" key="19">
    <source>
        <dbReference type="Pfam" id="PF12804"/>
    </source>
</evidence>
<evidence type="ECO:0000256" key="18">
    <source>
        <dbReference type="HAMAP-Rule" id="MF_01631"/>
    </source>
</evidence>
<comment type="pathway">
    <text evidence="18">Nucleotide-sugar biosynthesis; UDP-N-acetyl-alpha-D-glucosamine biosynthesis; UDP-N-acetyl-alpha-D-glucosamine from N-acetyl-alpha-D-glucosamine 1-phosphate: step 1/1.</text>
</comment>
<comment type="caution">
    <text evidence="21">The sequence shown here is derived from an EMBL/GenBank/DDBJ whole genome shotgun (WGS) entry which is preliminary data.</text>
</comment>
<feature type="binding site" evidence="18">
    <location>
        <begin position="388"/>
        <end position="389"/>
    </location>
    <ligand>
        <name>acetyl-CoA</name>
        <dbReference type="ChEBI" id="CHEBI:57288"/>
    </ligand>
</feature>
<dbReference type="EC" id="2.3.1.157" evidence="18"/>
<dbReference type="GO" id="GO:0008360">
    <property type="term" value="P:regulation of cell shape"/>
    <property type="evidence" value="ECO:0007669"/>
    <property type="project" value="UniProtKB-KW"/>
</dbReference>
<keyword evidence="8 18" id="KW-0677">Repeat</keyword>
<dbReference type="InterPro" id="IPR050065">
    <property type="entry name" value="GlmU-like"/>
</dbReference>
<feature type="binding site" evidence="18">
    <location>
        <position position="141"/>
    </location>
    <ligand>
        <name>UDP-N-acetyl-alpha-D-glucosamine</name>
        <dbReference type="ChEBI" id="CHEBI:57705"/>
    </ligand>
</feature>
<feature type="binding site" evidence="18">
    <location>
        <position position="425"/>
    </location>
    <ligand>
        <name>acetyl-CoA</name>
        <dbReference type="ChEBI" id="CHEBI:57288"/>
    </ligand>
</feature>
<dbReference type="InterPro" id="IPR011004">
    <property type="entry name" value="Trimer_LpxA-like_sf"/>
</dbReference>
<evidence type="ECO:0000256" key="4">
    <source>
        <dbReference type="ARBA" id="ARBA00022490"/>
    </source>
</evidence>
<evidence type="ECO:0000256" key="6">
    <source>
        <dbReference type="ARBA" id="ARBA00022695"/>
    </source>
</evidence>
<feature type="region of interest" description="Linker" evidence="18">
    <location>
        <begin position="232"/>
        <end position="252"/>
    </location>
</feature>
<feature type="binding site" evidence="18">
    <location>
        <position position="379"/>
    </location>
    <ligand>
        <name>UDP-N-acetyl-alpha-D-glucosamine</name>
        <dbReference type="ChEBI" id="CHEBI:57705"/>
    </ligand>
</feature>
<dbReference type="UniPathway" id="UPA00973"/>
<dbReference type="Gene3D" id="2.160.10.10">
    <property type="entry name" value="Hexapeptide repeat proteins"/>
    <property type="match status" value="1"/>
</dbReference>
<feature type="binding site" evidence="18">
    <location>
        <position position="407"/>
    </location>
    <ligand>
        <name>acetyl-CoA</name>
        <dbReference type="ChEBI" id="CHEBI:57288"/>
    </ligand>
</feature>
<feature type="binding site" evidence="18">
    <location>
        <position position="229"/>
    </location>
    <ligand>
        <name>Mg(2+)</name>
        <dbReference type="ChEBI" id="CHEBI:18420"/>
    </ligand>
</feature>
<reference evidence="21 22" key="1">
    <citation type="submission" date="2018-07" db="EMBL/GenBank/DDBJ databases">
        <title>Motiliproteus coralliicola sp. nov., a bacterium isolated from Coral.</title>
        <authorList>
            <person name="Wang G."/>
        </authorList>
    </citation>
    <scope>NUCLEOTIDE SEQUENCE [LARGE SCALE GENOMIC DNA]</scope>
    <source>
        <strain evidence="21 22">C34</strain>
    </source>
</reference>
<feature type="binding site" evidence="18">
    <location>
        <position position="442"/>
    </location>
    <ligand>
        <name>acetyl-CoA</name>
        <dbReference type="ChEBI" id="CHEBI:57288"/>
    </ligand>
</feature>
<feature type="domain" description="MobA-like NTP transferase" evidence="19">
    <location>
        <begin position="5"/>
        <end position="128"/>
    </location>
</feature>
<feature type="binding site" evidence="18">
    <location>
        <position position="156"/>
    </location>
    <ligand>
        <name>UDP-N-acetyl-alpha-D-glucosamine</name>
        <dbReference type="ChEBI" id="CHEBI:57705"/>
    </ligand>
</feature>
<dbReference type="Gene3D" id="3.90.550.10">
    <property type="entry name" value="Spore Coat Polysaccharide Biosynthesis Protein SpsA, Chain A"/>
    <property type="match status" value="1"/>
</dbReference>
<dbReference type="EMBL" id="QQOH01000004">
    <property type="protein sequence ID" value="RDE18831.1"/>
    <property type="molecule type" value="Genomic_DNA"/>
</dbReference>
<evidence type="ECO:0000256" key="1">
    <source>
        <dbReference type="ARBA" id="ARBA00004496"/>
    </source>
</evidence>
<dbReference type="InterPro" id="IPR001451">
    <property type="entry name" value="Hexapep"/>
</dbReference>
<dbReference type="Pfam" id="PF00132">
    <property type="entry name" value="Hexapep"/>
    <property type="match status" value="1"/>
</dbReference>
<dbReference type="AlphaFoldDB" id="A0A369WBY6"/>
<dbReference type="InterPro" id="IPR029044">
    <property type="entry name" value="Nucleotide-diphossugar_trans"/>
</dbReference>
<dbReference type="GO" id="GO:0000902">
    <property type="term" value="P:cell morphogenesis"/>
    <property type="evidence" value="ECO:0007669"/>
    <property type="project" value="UniProtKB-UniRule"/>
</dbReference>
<keyword evidence="5 18" id="KW-0808">Transferase</keyword>
<evidence type="ECO:0000256" key="13">
    <source>
        <dbReference type="ARBA" id="ARBA00023315"/>
    </source>
</evidence>
<keyword evidence="14 18" id="KW-0961">Cell wall biogenesis/degradation</keyword>
<dbReference type="SUPFAM" id="SSF53448">
    <property type="entry name" value="Nucleotide-diphospho-sugar transferases"/>
    <property type="match status" value="1"/>
</dbReference>
<dbReference type="GO" id="GO:0009245">
    <property type="term" value="P:lipid A biosynthetic process"/>
    <property type="evidence" value="ECO:0007669"/>
    <property type="project" value="UniProtKB-UniRule"/>
</dbReference>
<comment type="similarity">
    <text evidence="3 18">In the N-terminal section; belongs to the N-acetylglucosamine-1-phosphate uridyltransferase family.</text>
</comment>
<comment type="subunit">
    <text evidence="18">Homotrimer.</text>
</comment>
<dbReference type="UniPathway" id="UPA00113">
    <property type="reaction ID" value="UER00532"/>
</dbReference>
<keyword evidence="7 18" id="KW-0479">Metal-binding</keyword>
<proteinExistence type="inferred from homology"/>
<keyword evidence="11 18" id="KW-0573">Peptidoglycan synthesis</keyword>
<keyword evidence="4 18" id="KW-0963">Cytoplasm</keyword>
<dbReference type="CDD" id="cd03353">
    <property type="entry name" value="LbH_GlmU_C"/>
    <property type="match status" value="1"/>
</dbReference>
<dbReference type="InterPro" id="IPR056729">
    <property type="entry name" value="GMPPB_C"/>
</dbReference>
<dbReference type="GO" id="GO:0071555">
    <property type="term" value="P:cell wall organization"/>
    <property type="evidence" value="ECO:0007669"/>
    <property type="project" value="UniProtKB-KW"/>
</dbReference>
<dbReference type="InterPro" id="IPR025877">
    <property type="entry name" value="MobA-like_NTP_Trfase"/>
</dbReference>
<feature type="binding site" evidence="18">
    <location>
        <begin position="8"/>
        <end position="11"/>
    </location>
    <ligand>
        <name>UDP-N-acetyl-alpha-D-glucosamine</name>
        <dbReference type="ChEBI" id="CHEBI:57705"/>
    </ligand>
</feature>
<evidence type="ECO:0000259" key="20">
    <source>
        <dbReference type="Pfam" id="PF25087"/>
    </source>
</evidence>
<feature type="binding site" evidence="18">
    <location>
        <begin position="82"/>
        <end position="83"/>
    </location>
    <ligand>
        <name>UDP-N-acetyl-alpha-D-glucosamine</name>
        <dbReference type="ChEBI" id="CHEBI:57705"/>
    </ligand>
</feature>
<keyword evidence="12 18" id="KW-0511">Multifunctional enzyme</keyword>
<keyword evidence="22" id="KW-1185">Reference proteome</keyword>
<organism evidence="21 22">
    <name type="scientific">Motiliproteus coralliicola</name>
    <dbReference type="NCBI Taxonomy" id="2283196"/>
    <lineage>
        <taxon>Bacteria</taxon>
        <taxon>Pseudomonadati</taxon>
        <taxon>Pseudomonadota</taxon>
        <taxon>Gammaproteobacteria</taxon>
        <taxon>Oceanospirillales</taxon>
        <taxon>Oceanospirillaceae</taxon>
        <taxon>Motiliproteus</taxon>
    </lineage>
</organism>
<evidence type="ECO:0000256" key="14">
    <source>
        <dbReference type="ARBA" id="ARBA00023316"/>
    </source>
</evidence>
<evidence type="ECO:0000256" key="5">
    <source>
        <dbReference type="ARBA" id="ARBA00022679"/>
    </source>
</evidence>
<dbReference type="OrthoDB" id="9775031at2"/>
<comment type="pathway">
    <text evidence="18">Bacterial outer membrane biogenesis; LPS lipid A biosynthesis.</text>
</comment>
<dbReference type="CDD" id="cd02540">
    <property type="entry name" value="GT2_GlmU_N_bac"/>
    <property type="match status" value="1"/>
</dbReference>
<feature type="binding site" evidence="18">
    <location>
        <position position="229"/>
    </location>
    <ligand>
        <name>UDP-N-acetyl-alpha-D-glucosamine</name>
        <dbReference type="ChEBI" id="CHEBI:57705"/>
    </ligand>
</feature>
<evidence type="ECO:0000256" key="3">
    <source>
        <dbReference type="ARBA" id="ARBA00007947"/>
    </source>
</evidence>
<evidence type="ECO:0000256" key="9">
    <source>
        <dbReference type="ARBA" id="ARBA00022842"/>
    </source>
</evidence>
<evidence type="ECO:0000256" key="16">
    <source>
        <dbReference type="ARBA" id="ARBA00048493"/>
    </source>
</evidence>
<dbReference type="GO" id="GO:0009252">
    <property type="term" value="P:peptidoglycan biosynthetic process"/>
    <property type="evidence" value="ECO:0007669"/>
    <property type="project" value="UniProtKB-UniRule"/>
</dbReference>
<evidence type="ECO:0000313" key="21">
    <source>
        <dbReference type="EMBL" id="RDE18831.1"/>
    </source>
</evidence>
<evidence type="ECO:0000256" key="7">
    <source>
        <dbReference type="ARBA" id="ARBA00022723"/>
    </source>
</evidence>
<name>A0A369WBY6_9GAMM</name>
<evidence type="ECO:0000256" key="2">
    <source>
        <dbReference type="ARBA" id="ARBA00007707"/>
    </source>
</evidence>
<comment type="subcellular location">
    <subcellularLocation>
        <location evidence="1 18">Cytoplasm</location>
    </subcellularLocation>
</comment>
<comment type="catalytic activity">
    <reaction evidence="16 18">
        <text>N-acetyl-alpha-D-glucosamine 1-phosphate + UTP + H(+) = UDP-N-acetyl-alpha-D-glucosamine + diphosphate</text>
        <dbReference type="Rhea" id="RHEA:13509"/>
        <dbReference type="ChEBI" id="CHEBI:15378"/>
        <dbReference type="ChEBI" id="CHEBI:33019"/>
        <dbReference type="ChEBI" id="CHEBI:46398"/>
        <dbReference type="ChEBI" id="CHEBI:57705"/>
        <dbReference type="ChEBI" id="CHEBI:57776"/>
        <dbReference type="EC" id="2.7.7.23"/>
    </reaction>
</comment>
<feature type="region of interest" description="Pyrophosphorylase" evidence="18">
    <location>
        <begin position="1"/>
        <end position="231"/>
    </location>
</feature>
<dbReference type="HAMAP" id="MF_01631">
    <property type="entry name" value="GlmU"/>
    <property type="match status" value="1"/>
</dbReference>
<evidence type="ECO:0000256" key="12">
    <source>
        <dbReference type="ARBA" id="ARBA00023268"/>
    </source>
</evidence>
<dbReference type="GO" id="GO:0000287">
    <property type="term" value="F:magnesium ion binding"/>
    <property type="evidence" value="ECO:0007669"/>
    <property type="project" value="UniProtKB-UniRule"/>
</dbReference>
<comment type="function">
    <text evidence="17 18">Catalyzes the last two sequential reactions in the de novo biosynthetic pathway for UDP-N-acetylglucosamine (UDP-GlcNAc). The C-terminal domain catalyzes the transfer of acetyl group from acetyl coenzyme A to glucosamine-1-phosphate (GlcN-1-P) to produce N-acetylglucosamine-1-phosphate (GlcNAc-1-P), which is converted into UDP-GlcNAc by the transfer of uridine 5-monophosphate (from uridine 5-triphosphate), a reaction catalyzed by the N-terminal domain.</text>
</comment>
<dbReference type="GO" id="GO:0016020">
    <property type="term" value="C:membrane"/>
    <property type="evidence" value="ECO:0007669"/>
    <property type="project" value="GOC"/>
</dbReference>
<dbReference type="RefSeq" id="WP_114696445.1">
    <property type="nucleotide sequence ID" value="NZ_QQOH01000004.1"/>
</dbReference>
<comment type="catalytic activity">
    <reaction evidence="15 18">
        <text>alpha-D-glucosamine 1-phosphate + acetyl-CoA = N-acetyl-alpha-D-glucosamine 1-phosphate + CoA + H(+)</text>
        <dbReference type="Rhea" id="RHEA:13725"/>
        <dbReference type="ChEBI" id="CHEBI:15378"/>
        <dbReference type="ChEBI" id="CHEBI:57287"/>
        <dbReference type="ChEBI" id="CHEBI:57288"/>
        <dbReference type="ChEBI" id="CHEBI:57776"/>
        <dbReference type="ChEBI" id="CHEBI:58516"/>
        <dbReference type="EC" id="2.3.1.157"/>
    </reaction>
</comment>
<dbReference type="PANTHER" id="PTHR43584:SF3">
    <property type="entry name" value="BIFUNCTIONAL PROTEIN GLMU"/>
    <property type="match status" value="1"/>
</dbReference>
<feature type="binding site" evidence="18">
    <location>
        <position position="22"/>
    </location>
    <ligand>
        <name>UDP-N-acetyl-alpha-D-glucosamine</name>
        <dbReference type="ChEBI" id="CHEBI:57705"/>
    </ligand>
</feature>
<dbReference type="SUPFAM" id="SSF51161">
    <property type="entry name" value="Trimeric LpxA-like enzymes"/>
    <property type="match status" value="1"/>
</dbReference>
<keyword evidence="10 18" id="KW-0133">Cell shape</keyword>
<accession>A0A369WBY6</accession>
<dbReference type="EC" id="2.7.7.23" evidence="18"/>
<feature type="binding site" evidence="18">
    <location>
        <position position="171"/>
    </location>
    <ligand>
        <name>UDP-N-acetyl-alpha-D-glucosamine</name>
        <dbReference type="ChEBI" id="CHEBI:57705"/>
    </ligand>
</feature>
<feature type="active site" description="Proton acceptor" evidence="18">
    <location>
        <position position="365"/>
    </location>
</feature>
<comment type="similarity">
    <text evidence="2 18">In the C-terminal section; belongs to the transferase hexapeptide repeat family.</text>
</comment>
<sequence>MSLEVIILAAGQGTRMKSKLPKVLHPIAGKPMVGHVIDTAARLDAAVTHVVVGHGSDQLRAYLDSGMGQHRLNVVEQTEQLGTGHAVDQAIPDVADDAVALILYGDVPLTQYDTLKGLVNRARQQALALLTVDLADPTGYGRIVRDHDHQVVAIVEHKDASEAELAIREINTGILALPAAWLKQWLPQLSSDNAQGEYYLTDIIAMAAEAGKPIEAVQPSCEQEVQGVNNRLQLAELERWHQLQQADHWMTQGVTLADPARVDFRGDIEIGNDSSLDVNVIMEGKVRIGSNVSIGANCVIKDSTVADGTQIKPNSMLDESEVGENCDIGPFARLRPGTKLAAKAKIGNFVETKKTLVGEGSKINHLSYVGDAILGSGVNVGAGTITCNYDGVNKFQTEIGDNAFIGSNSSLVAPVRVGEGATTGAGSTITKSIDDGALGVARGRQANLSGWKRPEKKA</sequence>
<evidence type="ECO:0000256" key="17">
    <source>
        <dbReference type="ARBA" id="ARBA00049628"/>
    </source>
</evidence>
<dbReference type="GO" id="GO:0005737">
    <property type="term" value="C:cytoplasm"/>
    <property type="evidence" value="ECO:0007669"/>
    <property type="project" value="UniProtKB-SubCell"/>
</dbReference>
<dbReference type="InterPro" id="IPR038009">
    <property type="entry name" value="GlmU_C_LbH"/>
</dbReference>
<dbReference type="GO" id="GO:0003977">
    <property type="term" value="F:UDP-N-acetylglucosamine diphosphorylase activity"/>
    <property type="evidence" value="ECO:0007669"/>
    <property type="project" value="UniProtKB-UniRule"/>
</dbReference>
<feature type="binding site" evidence="18">
    <location>
        <position position="335"/>
    </location>
    <ligand>
        <name>UDP-N-acetyl-alpha-D-glucosamine</name>
        <dbReference type="ChEBI" id="CHEBI:57705"/>
    </ligand>
</feature>
<comment type="pathway">
    <text evidence="18">Nucleotide-sugar biosynthesis; UDP-N-acetyl-alpha-D-glucosamine biosynthesis; N-acetyl-alpha-D-glucosamine 1-phosphate from alpha-D-glucosamine 6-phosphate (route II): step 2/2.</text>
</comment>
<feature type="binding site" evidence="18">
    <location>
        <position position="382"/>
    </location>
    <ligand>
        <name>acetyl-CoA</name>
        <dbReference type="ChEBI" id="CHEBI:57288"/>
    </ligand>
</feature>
<dbReference type="InterPro" id="IPR005882">
    <property type="entry name" value="Bifunctional_GlmU"/>
</dbReference>
<dbReference type="GO" id="GO:0006048">
    <property type="term" value="P:UDP-N-acetylglucosamine biosynthetic process"/>
    <property type="evidence" value="ECO:0007669"/>
    <property type="project" value="UniProtKB-UniPathway"/>
</dbReference>
<gene>
    <name evidence="18 21" type="primary">glmU</name>
    <name evidence="21" type="ORF">DV711_14520</name>
</gene>
<dbReference type="Pfam" id="PF12804">
    <property type="entry name" value="NTP_transf_3"/>
    <property type="match status" value="1"/>
</dbReference>
<dbReference type="GO" id="GO:0019134">
    <property type="term" value="F:glucosamine-1-phosphate N-acetyltransferase activity"/>
    <property type="evidence" value="ECO:0007669"/>
    <property type="project" value="UniProtKB-UniRule"/>
</dbReference>
<evidence type="ECO:0000256" key="8">
    <source>
        <dbReference type="ARBA" id="ARBA00022737"/>
    </source>
</evidence>
<keyword evidence="6 18" id="KW-0548">Nucleotidyltransferase</keyword>
<feature type="binding site" evidence="18">
    <location>
        <position position="368"/>
    </location>
    <ligand>
        <name>UDP-N-acetyl-alpha-D-glucosamine</name>
        <dbReference type="ChEBI" id="CHEBI:57705"/>
    </ligand>
</feature>
<protein>
    <recommendedName>
        <fullName evidence="18">Bifunctional protein GlmU</fullName>
    </recommendedName>
    <domain>
        <recommendedName>
            <fullName evidence="18">UDP-N-acetylglucosamine pyrophosphorylase</fullName>
            <ecNumber evidence="18">2.7.7.23</ecNumber>
        </recommendedName>
        <alternativeName>
            <fullName evidence="18">N-acetylglucosamine-1-phosphate uridyltransferase</fullName>
        </alternativeName>
    </domain>
    <domain>
        <recommendedName>
            <fullName evidence="18">Glucosamine-1-phosphate N-acetyltransferase</fullName>
            <ecNumber evidence="18">2.3.1.157</ecNumber>
        </recommendedName>
    </domain>
</protein>
<comment type="cofactor">
    <cofactor evidence="18">
        <name>Mg(2+)</name>
        <dbReference type="ChEBI" id="CHEBI:18420"/>
    </cofactor>
    <text evidence="18">Binds 1 Mg(2+) ion per subunit.</text>
</comment>
<evidence type="ECO:0000256" key="15">
    <source>
        <dbReference type="ARBA" id="ARBA00048247"/>
    </source>
</evidence>
<dbReference type="Proteomes" id="UP000253769">
    <property type="component" value="Unassembled WGS sequence"/>
</dbReference>
<feature type="binding site" evidence="18">
    <location>
        <position position="353"/>
    </location>
    <ligand>
        <name>UDP-N-acetyl-alpha-D-glucosamine</name>
        <dbReference type="ChEBI" id="CHEBI:57705"/>
    </ligand>
</feature>
<evidence type="ECO:0000256" key="10">
    <source>
        <dbReference type="ARBA" id="ARBA00022960"/>
    </source>
</evidence>
<dbReference type="PANTHER" id="PTHR43584">
    <property type="entry name" value="NUCLEOTIDYL TRANSFERASE"/>
    <property type="match status" value="1"/>
</dbReference>
<feature type="domain" description="Mannose-1-phosphate guanyltransferase C-terminal" evidence="20">
    <location>
        <begin position="266"/>
        <end position="347"/>
    </location>
</feature>
<feature type="region of interest" description="N-acetyltransferase" evidence="18">
    <location>
        <begin position="253"/>
        <end position="458"/>
    </location>
</feature>
<evidence type="ECO:0000256" key="11">
    <source>
        <dbReference type="ARBA" id="ARBA00022984"/>
    </source>
</evidence>
<evidence type="ECO:0000313" key="22">
    <source>
        <dbReference type="Proteomes" id="UP000253769"/>
    </source>
</evidence>
<feature type="binding site" evidence="18">
    <location>
        <position position="106"/>
    </location>
    <ligand>
        <name>Mg(2+)</name>
        <dbReference type="ChEBI" id="CHEBI:18420"/>
    </ligand>
</feature>
<dbReference type="NCBIfam" id="TIGR01173">
    <property type="entry name" value="glmU"/>
    <property type="match status" value="1"/>
</dbReference>
<keyword evidence="13 18" id="KW-0012">Acyltransferase</keyword>
<keyword evidence="9 18" id="KW-0460">Magnesium</keyword>